<reference evidence="1" key="1">
    <citation type="submission" date="2020-05" db="EMBL/GenBank/DDBJ databases">
        <title>Mycena genomes resolve the evolution of fungal bioluminescence.</title>
        <authorList>
            <person name="Tsai I.J."/>
        </authorList>
    </citation>
    <scope>NUCLEOTIDE SEQUENCE</scope>
    <source>
        <strain evidence="1">CCC161011</strain>
    </source>
</reference>
<dbReference type="Proteomes" id="UP000620124">
    <property type="component" value="Unassembled WGS sequence"/>
</dbReference>
<evidence type="ECO:0008006" key="3">
    <source>
        <dbReference type="Google" id="ProtNLM"/>
    </source>
</evidence>
<dbReference type="OrthoDB" id="2940044at2759"/>
<keyword evidence="2" id="KW-1185">Reference proteome</keyword>
<sequence>MAFRISHVCTHWNQIAQSTPLLWTGPIAVGGSRCADIPEDAVDGMRGWLARSAPLSVPVSIEAVRRVQTQRTEGIPAIFEELLKISPRWYSLTIRGPHSPAFLKRLSHHEKDSLEEVDLGWSVDSLCDSATVLSLGATPRLRRVSMTSSTRFVIPFAQLTTLALTCAEFLPDASLDILAQCGNLVEASFYVSSWIELPVPRTDILTLHHLRTLSLDVFIDSRYFAPFLNGICAPALEKFCLASSATIVWPETLTAFQLRSPNITLLEIRYSAPTSDDLRVALSHAPLLTHLELIDCLEIDDALIHTLHYSDGVTPLVPRLRSLILDVRANVLSENVMASMIASRWWTDEQLASLSRPPAVARWTHVRLKHVFSDSFVDTMKDLHRQGLDMGTQKTQY</sequence>
<dbReference type="AlphaFoldDB" id="A0A8H6YQC0"/>
<gene>
    <name evidence="1" type="ORF">MVEN_00401300</name>
</gene>
<name>A0A8H6YQC0_9AGAR</name>
<comment type="caution">
    <text evidence="1">The sequence shown here is derived from an EMBL/GenBank/DDBJ whole genome shotgun (WGS) entry which is preliminary data.</text>
</comment>
<dbReference type="InterPro" id="IPR032675">
    <property type="entry name" value="LRR_dom_sf"/>
</dbReference>
<proteinExistence type="predicted"/>
<accession>A0A8H6YQC0</accession>
<dbReference type="EMBL" id="JACAZI010000003">
    <property type="protein sequence ID" value="KAF7365295.1"/>
    <property type="molecule type" value="Genomic_DNA"/>
</dbReference>
<protein>
    <recommendedName>
        <fullName evidence="3">F-box domain-containing protein</fullName>
    </recommendedName>
</protein>
<dbReference type="Gene3D" id="3.80.10.10">
    <property type="entry name" value="Ribonuclease Inhibitor"/>
    <property type="match status" value="1"/>
</dbReference>
<evidence type="ECO:0000313" key="1">
    <source>
        <dbReference type="EMBL" id="KAF7365295.1"/>
    </source>
</evidence>
<dbReference type="SUPFAM" id="SSF52047">
    <property type="entry name" value="RNI-like"/>
    <property type="match status" value="1"/>
</dbReference>
<organism evidence="1 2">
    <name type="scientific">Mycena venus</name>
    <dbReference type="NCBI Taxonomy" id="2733690"/>
    <lineage>
        <taxon>Eukaryota</taxon>
        <taxon>Fungi</taxon>
        <taxon>Dikarya</taxon>
        <taxon>Basidiomycota</taxon>
        <taxon>Agaricomycotina</taxon>
        <taxon>Agaricomycetes</taxon>
        <taxon>Agaricomycetidae</taxon>
        <taxon>Agaricales</taxon>
        <taxon>Marasmiineae</taxon>
        <taxon>Mycenaceae</taxon>
        <taxon>Mycena</taxon>
    </lineage>
</organism>
<evidence type="ECO:0000313" key="2">
    <source>
        <dbReference type="Proteomes" id="UP000620124"/>
    </source>
</evidence>